<dbReference type="Gene3D" id="1.10.565.10">
    <property type="entry name" value="Retinoid X Receptor"/>
    <property type="match status" value="1"/>
</dbReference>
<dbReference type="PANTHER" id="PTHR45680">
    <property type="entry name" value="NUCLEAR HORMONE RECEPTOR FAMILY"/>
    <property type="match status" value="1"/>
</dbReference>
<feature type="region of interest" description="Disordered" evidence="4">
    <location>
        <begin position="256"/>
        <end position="295"/>
    </location>
</feature>
<keyword evidence="1" id="KW-0805">Transcription regulation</keyword>
<evidence type="ECO:0000313" key="6">
    <source>
        <dbReference type="Proteomes" id="UP000095282"/>
    </source>
</evidence>
<protein>
    <submittedName>
        <fullName evidence="7">NR LBD domain-containing protein</fullName>
    </submittedName>
</protein>
<evidence type="ECO:0000256" key="4">
    <source>
        <dbReference type="SAM" id="MobiDB-lite"/>
    </source>
</evidence>
<sequence length="295" mass="34071">MLSDKNPKKTVVDLHRLLGEASKILNLGPATPLFCEGSQLKKLSLGVKNPFYLEKLKEAKMMTKAEIVANWEFYVRKVANWLTHFDEYKKLGIGMQMKLLQTIWHVWSRLEKLSTTAKYRRCAESYKKSEIVVQSGVLVNISNVDFDSKWLSDHPPETVRNFMIHASCDQFDVTDALCELELSEVELTYMLAQLCFSYAGKRLQGEYLDVCEKFLEILSDDLHDFYVNEMNMPRYFGRMAKMMQINNAIQKCAKTPNMSTEIESSPRIYEKTKKRKGSKSASSIQKDASNLKMRQ</sequence>
<organism evidence="6 7">
    <name type="scientific">Caenorhabditis tropicalis</name>
    <dbReference type="NCBI Taxonomy" id="1561998"/>
    <lineage>
        <taxon>Eukaryota</taxon>
        <taxon>Metazoa</taxon>
        <taxon>Ecdysozoa</taxon>
        <taxon>Nematoda</taxon>
        <taxon>Chromadorea</taxon>
        <taxon>Rhabditida</taxon>
        <taxon>Rhabditina</taxon>
        <taxon>Rhabditomorpha</taxon>
        <taxon>Rhabditoidea</taxon>
        <taxon>Rhabditidae</taxon>
        <taxon>Peloderinae</taxon>
        <taxon>Caenorhabditis</taxon>
    </lineage>
</organism>
<dbReference type="InterPro" id="IPR000536">
    <property type="entry name" value="Nucl_hrmn_rcpt_lig-bd"/>
</dbReference>
<accession>A0A1I7U4T9</accession>
<dbReference type="InterPro" id="IPR051152">
    <property type="entry name" value="C.elegans_Orphan_NR"/>
</dbReference>
<evidence type="ECO:0000256" key="2">
    <source>
        <dbReference type="ARBA" id="ARBA00023163"/>
    </source>
</evidence>
<evidence type="ECO:0000256" key="3">
    <source>
        <dbReference type="ARBA" id="ARBA00023170"/>
    </source>
</evidence>
<evidence type="ECO:0000256" key="1">
    <source>
        <dbReference type="ARBA" id="ARBA00023015"/>
    </source>
</evidence>
<keyword evidence="2" id="KW-0804">Transcription</keyword>
<evidence type="ECO:0000313" key="7">
    <source>
        <dbReference type="WBParaSite" id="Csp11.Scaffold629.g14856.t1"/>
    </source>
</evidence>
<reference evidence="7" key="1">
    <citation type="submission" date="2016-11" db="UniProtKB">
        <authorList>
            <consortium name="WormBaseParasite"/>
        </authorList>
    </citation>
    <scope>IDENTIFICATION</scope>
</reference>
<dbReference type="WBParaSite" id="Csp11.Scaffold629.g14856.t1">
    <property type="protein sequence ID" value="Csp11.Scaffold629.g14856.t1"/>
    <property type="gene ID" value="Csp11.Scaffold629.g14856"/>
</dbReference>
<dbReference type="SUPFAM" id="SSF48508">
    <property type="entry name" value="Nuclear receptor ligand-binding domain"/>
    <property type="match status" value="1"/>
</dbReference>
<dbReference type="SMART" id="SM00430">
    <property type="entry name" value="HOLI"/>
    <property type="match status" value="1"/>
</dbReference>
<keyword evidence="6" id="KW-1185">Reference proteome</keyword>
<name>A0A1I7U4T9_9PELO</name>
<dbReference type="AlphaFoldDB" id="A0A1I7U4T9"/>
<evidence type="ECO:0000259" key="5">
    <source>
        <dbReference type="PROSITE" id="PS51843"/>
    </source>
</evidence>
<proteinExistence type="predicted"/>
<dbReference type="Pfam" id="PF00104">
    <property type="entry name" value="Hormone_recep"/>
    <property type="match status" value="1"/>
</dbReference>
<keyword evidence="3" id="KW-0675">Receptor</keyword>
<dbReference type="InterPro" id="IPR035500">
    <property type="entry name" value="NHR-like_dom_sf"/>
</dbReference>
<feature type="domain" description="NR LBD" evidence="5">
    <location>
        <begin position="10"/>
        <end position="282"/>
    </location>
</feature>
<dbReference type="STRING" id="1561998.A0A1I7U4T9"/>
<dbReference type="Proteomes" id="UP000095282">
    <property type="component" value="Unplaced"/>
</dbReference>
<feature type="compositionally biased region" description="Polar residues" evidence="4">
    <location>
        <begin position="279"/>
        <end position="288"/>
    </location>
</feature>
<dbReference type="PANTHER" id="PTHR45680:SF13">
    <property type="entry name" value="NUCLEAR HORMONE RECEPTOR FAMILY"/>
    <property type="match status" value="1"/>
</dbReference>
<dbReference type="PROSITE" id="PS51843">
    <property type="entry name" value="NR_LBD"/>
    <property type="match status" value="1"/>
</dbReference>